<dbReference type="Pfam" id="PF10609">
    <property type="entry name" value="ParA"/>
    <property type="match status" value="1"/>
</dbReference>
<dbReference type="NCBIfam" id="TIGR01007">
    <property type="entry name" value="eps_fam"/>
    <property type="match status" value="1"/>
</dbReference>
<dbReference type="EMBL" id="BAAAZO010000006">
    <property type="protein sequence ID" value="GAA3619241.1"/>
    <property type="molecule type" value="Genomic_DNA"/>
</dbReference>
<feature type="signal peptide" evidence="9">
    <location>
        <begin position="1"/>
        <end position="30"/>
    </location>
</feature>
<keyword evidence="5" id="KW-0547">Nucleotide-binding</keyword>
<dbReference type="InterPro" id="IPR027417">
    <property type="entry name" value="P-loop_NTPase"/>
</dbReference>
<protein>
    <submittedName>
        <fullName evidence="11">Polysaccharide biosynthesis tyrosine autokinase</fullName>
    </submittedName>
</protein>
<dbReference type="PANTHER" id="PTHR32309">
    <property type="entry name" value="TYROSINE-PROTEIN KINASE"/>
    <property type="match status" value="1"/>
</dbReference>
<keyword evidence="6" id="KW-0067">ATP-binding</keyword>
<keyword evidence="7" id="KW-1133">Transmembrane helix</keyword>
<dbReference type="Gene3D" id="3.40.50.300">
    <property type="entry name" value="P-loop containing nucleotide triphosphate hydrolases"/>
    <property type="match status" value="1"/>
</dbReference>
<keyword evidence="8" id="KW-0472">Membrane</keyword>
<keyword evidence="9" id="KW-0732">Signal</keyword>
<comment type="similarity">
    <text evidence="2">Belongs to the CpsC/CapA family.</text>
</comment>
<evidence type="ECO:0000313" key="11">
    <source>
        <dbReference type="EMBL" id="GAA3619241.1"/>
    </source>
</evidence>
<dbReference type="SUPFAM" id="SSF52540">
    <property type="entry name" value="P-loop containing nucleoside triphosphate hydrolases"/>
    <property type="match status" value="1"/>
</dbReference>
<sequence length="479" mass="50132">MTIVQYLHVLRRQWLVVLLLAALGTGAAYAYTDRQVRTYSATTEMFVGITGENQDSVMQMSQGSTFIQQRIKSYADVVTSPSVLEKVSAAYGVPISAGQISVTAPADTVLLDITVTDTDPKRAAVIANGIADKFPDYVSQLEKLPQQESSPVRLSVVESATESSTPVAPRVPLNLALGLLVGLGLGIGAAVLRDALNTSVSSISDIEKLTGAVPLGVVPFDASTSKQPLVDSDEHGARAEAFRTLRTNLQFADVDSPPRVIVVTSPLPDEGKSTSACNLALTLALGGARVVLVDGDLRKPSVGRYLGISSGAGLTTVLAGRHDLRDVVTVYGRDTLAVLPSGPTPPNPSELLGSQQMADLLATLAEHYDVVVVDAPPLLPVTDAAVLAAAADGAVLVLRHGKTRKEDANRALQALAAVNAKLLGSVLNFAPKKKNRSGYDGYGYGYGYGNVSQAKPLPQIVRSAAVTLPEPESTPAPTP</sequence>
<evidence type="ECO:0000313" key="12">
    <source>
        <dbReference type="Proteomes" id="UP001501074"/>
    </source>
</evidence>
<dbReference type="InterPro" id="IPR033756">
    <property type="entry name" value="YlxH/NBP35"/>
</dbReference>
<dbReference type="InterPro" id="IPR050445">
    <property type="entry name" value="Bact_polysacc_biosynth/exp"/>
</dbReference>
<evidence type="ECO:0000256" key="1">
    <source>
        <dbReference type="ARBA" id="ARBA00004651"/>
    </source>
</evidence>
<dbReference type="InterPro" id="IPR003856">
    <property type="entry name" value="LPS_length_determ_N"/>
</dbReference>
<evidence type="ECO:0000256" key="2">
    <source>
        <dbReference type="ARBA" id="ARBA00006683"/>
    </source>
</evidence>
<evidence type="ECO:0000256" key="3">
    <source>
        <dbReference type="ARBA" id="ARBA00022475"/>
    </source>
</evidence>
<dbReference type="RefSeq" id="WP_345718747.1">
    <property type="nucleotide sequence ID" value="NZ_BAAAZO010000006.1"/>
</dbReference>
<feature type="domain" description="Polysaccharide chain length determinant N-terminal" evidence="10">
    <location>
        <begin position="3"/>
        <end position="89"/>
    </location>
</feature>
<dbReference type="CDD" id="cd05387">
    <property type="entry name" value="BY-kinase"/>
    <property type="match status" value="1"/>
</dbReference>
<name>A0ABP6ZXG7_9ACTN</name>
<dbReference type="Pfam" id="PF02706">
    <property type="entry name" value="Wzz"/>
    <property type="match status" value="1"/>
</dbReference>
<comment type="subcellular location">
    <subcellularLocation>
        <location evidence="1">Cell membrane</location>
        <topology evidence="1">Multi-pass membrane protein</topology>
    </subcellularLocation>
</comment>
<gene>
    <name evidence="11" type="ORF">GCM10022223_40070</name>
</gene>
<reference evidence="12" key="1">
    <citation type="journal article" date="2019" name="Int. J. Syst. Evol. Microbiol.">
        <title>The Global Catalogue of Microorganisms (GCM) 10K type strain sequencing project: providing services to taxonomists for standard genome sequencing and annotation.</title>
        <authorList>
            <consortium name="The Broad Institute Genomics Platform"/>
            <consortium name="The Broad Institute Genome Sequencing Center for Infectious Disease"/>
            <person name="Wu L."/>
            <person name="Ma J."/>
        </authorList>
    </citation>
    <scope>NUCLEOTIDE SEQUENCE [LARGE SCALE GENOMIC DNA]</scope>
    <source>
        <strain evidence="12">JCM 16902</strain>
    </source>
</reference>
<dbReference type="Proteomes" id="UP001501074">
    <property type="component" value="Unassembled WGS sequence"/>
</dbReference>
<evidence type="ECO:0000256" key="7">
    <source>
        <dbReference type="ARBA" id="ARBA00022989"/>
    </source>
</evidence>
<dbReference type="InterPro" id="IPR005702">
    <property type="entry name" value="Wzc-like_C"/>
</dbReference>
<accession>A0ABP6ZXG7</accession>
<evidence type="ECO:0000259" key="10">
    <source>
        <dbReference type="Pfam" id="PF02706"/>
    </source>
</evidence>
<dbReference type="PANTHER" id="PTHR32309:SF13">
    <property type="entry name" value="FERRIC ENTEROBACTIN TRANSPORT PROTEIN FEPE"/>
    <property type="match status" value="1"/>
</dbReference>
<evidence type="ECO:0000256" key="9">
    <source>
        <dbReference type="SAM" id="SignalP"/>
    </source>
</evidence>
<feature type="chain" id="PRO_5046534304" evidence="9">
    <location>
        <begin position="31"/>
        <end position="479"/>
    </location>
</feature>
<proteinExistence type="inferred from homology"/>
<organism evidence="11 12">
    <name type="scientific">Kineosporia mesophila</name>
    <dbReference type="NCBI Taxonomy" id="566012"/>
    <lineage>
        <taxon>Bacteria</taxon>
        <taxon>Bacillati</taxon>
        <taxon>Actinomycetota</taxon>
        <taxon>Actinomycetes</taxon>
        <taxon>Kineosporiales</taxon>
        <taxon>Kineosporiaceae</taxon>
        <taxon>Kineosporia</taxon>
    </lineage>
</organism>
<evidence type="ECO:0000256" key="4">
    <source>
        <dbReference type="ARBA" id="ARBA00022692"/>
    </source>
</evidence>
<evidence type="ECO:0000256" key="5">
    <source>
        <dbReference type="ARBA" id="ARBA00022741"/>
    </source>
</evidence>
<evidence type="ECO:0000256" key="8">
    <source>
        <dbReference type="ARBA" id="ARBA00023136"/>
    </source>
</evidence>
<keyword evidence="12" id="KW-1185">Reference proteome</keyword>
<keyword evidence="3" id="KW-1003">Cell membrane</keyword>
<evidence type="ECO:0000256" key="6">
    <source>
        <dbReference type="ARBA" id="ARBA00022840"/>
    </source>
</evidence>
<comment type="caution">
    <text evidence="11">The sequence shown here is derived from an EMBL/GenBank/DDBJ whole genome shotgun (WGS) entry which is preliminary data.</text>
</comment>
<keyword evidence="4" id="KW-0812">Transmembrane</keyword>